<evidence type="ECO:0000313" key="1">
    <source>
        <dbReference type="EMBL" id="MBO2438280.1"/>
    </source>
</evidence>
<protein>
    <submittedName>
        <fullName evidence="1">Uncharacterized protein</fullName>
    </submittedName>
</protein>
<reference evidence="1 2" key="1">
    <citation type="submission" date="2021-03" db="EMBL/GenBank/DDBJ databases">
        <authorList>
            <person name="Kanchanasin P."/>
            <person name="Saeng-In P."/>
            <person name="Phongsopitanun W."/>
            <person name="Yuki M."/>
            <person name="Kudo T."/>
            <person name="Ohkuma M."/>
            <person name="Tanasupawat S."/>
        </authorList>
    </citation>
    <scope>NUCLEOTIDE SEQUENCE [LARGE SCALE GENOMIC DNA]</scope>
    <source>
        <strain evidence="1 2">L46</strain>
    </source>
</reference>
<sequence length="114" mass="11659">MTTVPLNETVPVVLNGAGGGTAKVGPLTAREVWHPSAAAVKVSTIENEAQCLIYVGDSPTQANFMDGTYSGSSGDSSDRVGATTVRVGWYVWAVWTGGDPGATATLTVTGTKDV</sequence>
<dbReference type="Proteomes" id="UP000666915">
    <property type="component" value="Unassembled WGS sequence"/>
</dbReference>
<name>A0ABS3QWD9_9ACTN</name>
<evidence type="ECO:0000313" key="2">
    <source>
        <dbReference type="Proteomes" id="UP000666915"/>
    </source>
</evidence>
<gene>
    <name evidence="1" type="ORF">J4557_12200</name>
</gene>
<organism evidence="1 2">
    <name type="scientific">Actinomadura nitritigenes</name>
    <dbReference type="NCBI Taxonomy" id="134602"/>
    <lineage>
        <taxon>Bacteria</taxon>
        <taxon>Bacillati</taxon>
        <taxon>Actinomycetota</taxon>
        <taxon>Actinomycetes</taxon>
        <taxon>Streptosporangiales</taxon>
        <taxon>Thermomonosporaceae</taxon>
        <taxon>Actinomadura</taxon>
    </lineage>
</organism>
<dbReference type="RefSeq" id="WP_208266614.1">
    <property type="nucleotide sequence ID" value="NZ_BAAAGM010000153.1"/>
</dbReference>
<keyword evidence="2" id="KW-1185">Reference proteome</keyword>
<proteinExistence type="predicted"/>
<comment type="caution">
    <text evidence="1">The sequence shown here is derived from an EMBL/GenBank/DDBJ whole genome shotgun (WGS) entry which is preliminary data.</text>
</comment>
<accession>A0ABS3QWD9</accession>
<dbReference type="EMBL" id="JAGEOK010000007">
    <property type="protein sequence ID" value="MBO2438280.1"/>
    <property type="molecule type" value="Genomic_DNA"/>
</dbReference>